<dbReference type="Proteomes" id="UP001150581">
    <property type="component" value="Unassembled WGS sequence"/>
</dbReference>
<keyword evidence="2" id="KW-1185">Reference proteome</keyword>
<evidence type="ECO:0000313" key="1">
    <source>
        <dbReference type="EMBL" id="KAJ1887943.1"/>
    </source>
</evidence>
<gene>
    <name evidence="1" type="ORF">LPJ66_008833</name>
</gene>
<comment type="caution">
    <text evidence="1">The sequence shown here is derived from an EMBL/GenBank/DDBJ whole genome shotgun (WGS) entry which is preliminary data.</text>
</comment>
<evidence type="ECO:0000313" key="2">
    <source>
        <dbReference type="Proteomes" id="UP001150581"/>
    </source>
</evidence>
<accession>A0ACC1I7G6</accession>
<proteinExistence type="predicted"/>
<name>A0ACC1I7G6_9FUNG</name>
<dbReference type="EMBL" id="JANBPG010001868">
    <property type="protein sequence ID" value="KAJ1887943.1"/>
    <property type="molecule type" value="Genomic_DNA"/>
</dbReference>
<organism evidence="1 2">
    <name type="scientific">Kickxella alabastrina</name>
    <dbReference type="NCBI Taxonomy" id="61397"/>
    <lineage>
        <taxon>Eukaryota</taxon>
        <taxon>Fungi</taxon>
        <taxon>Fungi incertae sedis</taxon>
        <taxon>Zoopagomycota</taxon>
        <taxon>Kickxellomycotina</taxon>
        <taxon>Kickxellomycetes</taxon>
        <taxon>Kickxellales</taxon>
        <taxon>Kickxellaceae</taxon>
        <taxon>Kickxella</taxon>
    </lineage>
</organism>
<protein>
    <submittedName>
        <fullName evidence="1">Uncharacterized protein</fullName>
    </submittedName>
</protein>
<sequence>MPLSDRIRRLAHRFSGKEPTDTTVINFQSPSTPPLPPRALSQTLPTQQQQQQPSLKLPRQQAQSSRGCNLPWSTADPQSVLNDRIAANPFKVSKDLIDPCLISQPVPTNTWWQNLLIENGDQPVVTTPYMVRCIDSAVTVCAPTPLVQENYVASIWHDDWKFVLAGCQRRVSHFDPLSVTVAYYQNETQVATVPLVRGSAFVTVVFDVPTVLCLTTVHAILSADACNGPGTAIIRLNSGATWLVCCEGGVELKQNAVSELVSCAPVQGAVRLAMVSNGSSNVNLSGNAVDEQAAVKALLSARNAVPIGGNVIIGSDADGKATFTIAWKTRGNSEHPLMCALPHHQMVLNAAEGTELTWVDDVAAHWTSRGRVRAVLGSRWQWAETLEPLGFSGQSPLNDADTAHLCTLVAADAQSLTDNPATLPPDPYFFGKAVARATRIALIADEIGDAASCDLAASRAMQWLDPWLNGTNSNYLLFDTEWCGLVSQAGLSDPGADFGQGRYNDHHFHYGYFVYAAAALAKLRPAWVKPRIDAFDLFARDYCNTAPTSDAHFPFMRCFDFYDGHSWASGLFAFADSRNQESTSEAINAYYAAYLYAAATDRPEIAQYVRAVLQLEARAARTYWHLGDLTSSIYPEEYACGKAVVGILWSSKADFATFFGSNPEFIYGIQFLPYTPASALLLKRQWVADIWPKFLCEVAERSQSESWREIIHLAYAVVNKEQTARWNKDISSHDDGNSASNSYYWIATAAE</sequence>
<reference evidence="1" key="1">
    <citation type="submission" date="2022-07" db="EMBL/GenBank/DDBJ databases">
        <title>Phylogenomic reconstructions and comparative analyses of Kickxellomycotina fungi.</title>
        <authorList>
            <person name="Reynolds N.K."/>
            <person name="Stajich J.E."/>
            <person name="Barry K."/>
            <person name="Grigoriev I.V."/>
            <person name="Crous P."/>
            <person name="Smith M.E."/>
        </authorList>
    </citation>
    <scope>NUCLEOTIDE SEQUENCE</scope>
    <source>
        <strain evidence="1">Benny 63K</strain>
    </source>
</reference>